<proteinExistence type="predicted"/>
<evidence type="ECO:0000313" key="2">
    <source>
        <dbReference type="Proteomes" id="UP001525961"/>
    </source>
</evidence>
<dbReference type="EMBL" id="JAMXFA010000031">
    <property type="protein sequence ID" value="MCT7980022.1"/>
    <property type="molecule type" value="Genomic_DNA"/>
</dbReference>
<gene>
    <name evidence="1" type="ORF">NG792_20075</name>
</gene>
<reference evidence="1 2" key="1">
    <citation type="journal article" date="2022" name="Front. Microbiol.">
        <title>High genomic differentiation and limited gene flow indicate recent cryptic speciation within the genus Laspinema (cyanobacteria).</title>
        <authorList>
            <person name="Stanojkovic A."/>
            <person name="Skoupy S."/>
            <person name="Skaloud P."/>
            <person name="Dvorak P."/>
        </authorList>
    </citation>
    <scope>NUCLEOTIDE SEQUENCE [LARGE SCALE GENOMIC DNA]</scope>
    <source>
        <strain evidence="1 2">D3b</strain>
    </source>
</reference>
<comment type="caution">
    <text evidence="1">The sequence shown here is derived from an EMBL/GenBank/DDBJ whole genome shotgun (WGS) entry which is preliminary data.</text>
</comment>
<dbReference type="RefSeq" id="WP_261236595.1">
    <property type="nucleotide sequence ID" value="NZ_JAMXFA010000031.1"/>
</dbReference>
<accession>A0ABT2NBF9</accession>
<evidence type="ECO:0000313" key="1">
    <source>
        <dbReference type="EMBL" id="MCT7980022.1"/>
    </source>
</evidence>
<protein>
    <submittedName>
        <fullName evidence="1">Uncharacterized protein</fullName>
    </submittedName>
</protein>
<keyword evidence="2" id="KW-1185">Reference proteome</keyword>
<dbReference type="Proteomes" id="UP001525961">
    <property type="component" value="Unassembled WGS sequence"/>
</dbReference>
<name>A0ABT2NBF9_9CYAN</name>
<organism evidence="1 2">
    <name type="scientific">Laspinema olomoucense D3b</name>
    <dbReference type="NCBI Taxonomy" id="2953688"/>
    <lineage>
        <taxon>Bacteria</taxon>
        <taxon>Bacillati</taxon>
        <taxon>Cyanobacteriota</taxon>
        <taxon>Cyanophyceae</taxon>
        <taxon>Oscillatoriophycideae</taxon>
        <taxon>Oscillatoriales</taxon>
        <taxon>Laspinemataceae</taxon>
        <taxon>Laspinema</taxon>
        <taxon>Laspinema olomoucense</taxon>
    </lineage>
</organism>
<sequence>MYQWLIAAIASELEAAGIYTGLFSSLLFLFAQLCRKTNPSISVCLTWVPVLLRLAIRSRATQCKVIVKTTLAAGKVRNFTEAMGQEPG</sequence>